<dbReference type="Pfam" id="PF01926">
    <property type="entry name" value="MMR_HSR1"/>
    <property type="match status" value="1"/>
</dbReference>
<name>A0A3S0A9T1_9BACL</name>
<evidence type="ECO:0000313" key="13">
    <source>
        <dbReference type="EMBL" id="RTE08014.1"/>
    </source>
</evidence>
<dbReference type="CDD" id="cd01876">
    <property type="entry name" value="YihA_EngB"/>
    <property type="match status" value="1"/>
</dbReference>
<dbReference type="PROSITE" id="PS51706">
    <property type="entry name" value="G_ENGB"/>
    <property type="match status" value="1"/>
</dbReference>
<evidence type="ECO:0000256" key="11">
    <source>
        <dbReference type="SAM" id="MobiDB-lite"/>
    </source>
</evidence>
<dbReference type="HAMAP" id="MF_00321">
    <property type="entry name" value="GTPase_EngB"/>
    <property type="match status" value="1"/>
</dbReference>
<evidence type="ECO:0000256" key="9">
    <source>
        <dbReference type="ARBA" id="ARBA00023306"/>
    </source>
</evidence>
<evidence type="ECO:0000256" key="4">
    <source>
        <dbReference type="ARBA" id="ARBA00022723"/>
    </source>
</evidence>
<evidence type="ECO:0000256" key="3">
    <source>
        <dbReference type="ARBA" id="ARBA00022618"/>
    </source>
</evidence>
<evidence type="ECO:0000256" key="6">
    <source>
        <dbReference type="ARBA" id="ARBA00022842"/>
    </source>
</evidence>
<evidence type="ECO:0000256" key="7">
    <source>
        <dbReference type="ARBA" id="ARBA00023134"/>
    </source>
</evidence>
<dbReference type="FunFam" id="3.40.50.300:FF:000098">
    <property type="entry name" value="Probable GTP-binding protein EngB"/>
    <property type="match status" value="1"/>
</dbReference>
<accession>A0A3S0A9T1</accession>
<evidence type="ECO:0000313" key="14">
    <source>
        <dbReference type="Proteomes" id="UP000276128"/>
    </source>
</evidence>
<protein>
    <recommendedName>
        <fullName evidence="10">Probable GTP-binding protein EngB</fullName>
    </recommendedName>
</protein>
<dbReference type="RefSeq" id="WP_126142892.1">
    <property type="nucleotide sequence ID" value="NZ_RXHU01000059.1"/>
</dbReference>
<feature type="domain" description="EngB-type G" evidence="12">
    <location>
        <begin position="22"/>
        <end position="195"/>
    </location>
</feature>
<dbReference type="InterPro" id="IPR030393">
    <property type="entry name" value="G_ENGB_dom"/>
</dbReference>
<dbReference type="SUPFAM" id="SSF52540">
    <property type="entry name" value="P-loop containing nucleoside triphosphate hydrolases"/>
    <property type="match status" value="1"/>
</dbReference>
<comment type="cofactor">
    <cofactor evidence="1">
        <name>Mg(2+)</name>
        <dbReference type="ChEBI" id="CHEBI:18420"/>
    </cofactor>
</comment>
<evidence type="ECO:0000256" key="1">
    <source>
        <dbReference type="ARBA" id="ARBA00001946"/>
    </source>
</evidence>
<evidence type="ECO:0000256" key="10">
    <source>
        <dbReference type="HAMAP-Rule" id="MF_00321"/>
    </source>
</evidence>
<dbReference type="EMBL" id="RXHU01000059">
    <property type="protein sequence ID" value="RTE08014.1"/>
    <property type="molecule type" value="Genomic_DNA"/>
</dbReference>
<dbReference type="GO" id="GO:0005525">
    <property type="term" value="F:GTP binding"/>
    <property type="evidence" value="ECO:0007669"/>
    <property type="project" value="UniProtKB-UniRule"/>
</dbReference>
<keyword evidence="7 10" id="KW-0342">GTP-binding</keyword>
<dbReference type="InterPro" id="IPR006073">
    <property type="entry name" value="GTP-bd"/>
</dbReference>
<keyword evidence="5 10" id="KW-0547">Nucleotide-binding</keyword>
<dbReference type="InterPro" id="IPR027417">
    <property type="entry name" value="P-loop_NTPase"/>
</dbReference>
<dbReference type="NCBIfam" id="TIGR03598">
    <property type="entry name" value="GTPase_YsxC"/>
    <property type="match status" value="1"/>
</dbReference>
<reference evidence="13 14" key="1">
    <citation type="submission" date="2018-12" db="EMBL/GenBank/DDBJ databases">
        <title>Bacillus ochoae sp. nov., Paenibacillus whitsoniae sp. nov., Paenibacillus spiritus sp. nov. Isolated from the Mars Exploration Rover during spacecraft assembly.</title>
        <authorList>
            <person name="Seuylemezian A."/>
            <person name="Vaishampayan P."/>
        </authorList>
    </citation>
    <scope>NUCLEOTIDE SEQUENCE [LARGE SCALE GENOMIC DNA]</scope>
    <source>
        <strain evidence="13 14">MER 54</strain>
    </source>
</reference>
<dbReference type="GO" id="GO:0046872">
    <property type="term" value="F:metal ion binding"/>
    <property type="evidence" value="ECO:0007669"/>
    <property type="project" value="UniProtKB-KW"/>
</dbReference>
<evidence type="ECO:0000256" key="5">
    <source>
        <dbReference type="ARBA" id="ARBA00022741"/>
    </source>
</evidence>
<comment type="similarity">
    <text evidence="2 10">Belongs to the TRAFAC class TrmE-Era-EngA-EngB-Septin-like GTPase superfamily. EngB GTPase family.</text>
</comment>
<evidence type="ECO:0000256" key="8">
    <source>
        <dbReference type="ARBA" id="ARBA00023210"/>
    </source>
</evidence>
<keyword evidence="14" id="KW-1185">Reference proteome</keyword>
<dbReference type="PANTHER" id="PTHR11649:SF13">
    <property type="entry name" value="ENGB-TYPE G DOMAIN-CONTAINING PROTEIN"/>
    <property type="match status" value="1"/>
</dbReference>
<dbReference type="Proteomes" id="UP000276128">
    <property type="component" value="Unassembled WGS sequence"/>
</dbReference>
<dbReference type="GO" id="GO:0005829">
    <property type="term" value="C:cytosol"/>
    <property type="evidence" value="ECO:0007669"/>
    <property type="project" value="TreeGrafter"/>
</dbReference>
<gene>
    <name evidence="10" type="primary">engB</name>
    <name evidence="13" type="ORF">EJQ19_19410</name>
</gene>
<keyword evidence="6" id="KW-0460">Magnesium</keyword>
<sequence>MKVNQAEFIISAVGPSQYPEDALPEIALAGRSNVGKSSLINCLISRKNLARTSSQPGKTQTLNYYKVNQDLYFVDLPGYGYAKVSKTKREEWGKFIEGYLLNREPLMLVMQLVDLRHPPTKDDIAMYEWLLHMGVPVQVVATKADKIPKTQWPKHLKVVRETLGMPKGVQPLLFSSELKLGKDELWSILEQAIGYGASEESEETVSVEGETPKTEAGTSAE</sequence>
<evidence type="ECO:0000259" key="12">
    <source>
        <dbReference type="PROSITE" id="PS51706"/>
    </source>
</evidence>
<keyword evidence="9 10" id="KW-0131">Cell cycle</keyword>
<comment type="function">
    <text evidence="10">Necessary for normal cell division and for the maintenance of normal septation.</text>
</comment>
<keyword evidence="8 10" id="KW-0717">Septation</keyword>
<dbReference type="InterPro" id="IPR019987">
    <property type="entry name" value="GTP-bd_ribosome_bio_YsxC"/>
</dbReference>
<dbReference type="GO" id="GO:0000917">
    <property type="term" value="P:division septum assembly"/>
    <property type="evidence" value="ECO:0007669"/>
    <property type="project" value="UniProtKB-KW"/>
</dbReference>
<dbReference type="PANTHER" id="PTHR11649">
    <property type="entry name" value="MSS1/TRME-RELATED GTP-BINDING PROTEIN"/>
    <property type="match status" value="1"/>
</dbReference>
<comment type="caution">
    <text evidence="13">The sequence shown here is derived from an EMBL/GenBank/DDBJ whole genome shotgun (WGS) entry which is preliminary data.</text>
</comment>
<dbReference type="AlphaFoldDB" id="A0A3S0A9T1"/>
<keyword evidence="3 10" id="KW-0132">Cell division</keyword>
<keyword evidence="4" id="KW-0479">Metal-binding</keyword>
<dbReference type="Gene3D" id="3.40.50.300">
    <property type="entry name" value="P-loop containing nucleotide triphosphate hydrolases"/>
    <property type="match status" value="1"/>
</dbReference>
<feature type="region of interest" description="Disordered" evidence="11">
    <location>
        <begin position="197"/>
        <end position="221"/>
    </location>
</feature>
<proteinExistence type="inferred from homology"/>
<evidence type="ECO:0000256" key="2">
    <source>
        <dbReference type="ARBA" id="ARBA00009638"/>
    </source>
</evidence>
<organism evidence="13 14">
    <name type="scientific">Paenibacillus whitsoniae</name>
    <dbReference type="NCBI Taxonomy" id="2496558"/>
    <lineage>
        <taxon>Bacteria</taxon>
        <taxon>Bacillati</taxon>
        <taxon>Bacillota</taxon>
        <taxon>Bacilli</taxon>
        <taxon>Bacillales</taxon>
        <taxon>Paenibacillaceae</taxon>
        <taxon>Paenibacillus</taxon>
    </lineage>
</organism>
<dbReference type="OrthoDB" id="9804921at2"/>